<name>A0ABR1ZTF6_9ROSI</name>
<proteinExistence type="predicted"/>
<organism evidence="1 2">
    <name type="scientific">Hibiscus sabdariffa</name>
    <name type="common">roselle</name>
    <dbReference type="NCBI Taxonomy" id="183260"/>
    <lineage>
        <taxon>Eukaryota</taxon>
        <taxon>Viridiplantae</taxon>
        <taxon>Streptophyta</taxon>
        <taxon>Embryophyta</taxon>
        <taxon>Tracheophyta</taxon>
        <taxon>Spermatophyta</taxon>
        <taxon>Magnoliopsida</taxon>
        <taxon>eudicotyledons</taxon>
        <taxon>Gunneridae</taxon>
        <taxon>Pentapetalae</taxon>
        <taxon>rosids</taxon>
        <taxon>malvids</taxon>
        <taxon>Malvales</taxon>
        <taxon>Malvaceae</taxon>
        <taxon>Malvoideae</taxon>
        <taxon>Hibiscus</taxon>
    </lineage>
</organism>
<reference evidence="1 2" key="1">
    <citation type="journal article" date="2024" name="G3 (Bethesda)">
        <title>Genome assembly of Hibiscus sabdariffa L. provides insights into metabolisms of medicinal natural products.</title>
        <authorList>
            <person name="Kim T."/>
        </authorList>
    </citation>
    <scope>NUCLEOTIDE SEQUENCE [LARGE SCALE GENOMIC DNA]</scope>
    <source>
        <strain evidence="1">TK-2024</strain>
        <tissue evidence="1">Old leaves</tissue>
    </source>
</reference>
<sequence>MSRRLILQQARGQSPGLLPLLGSLRFHVLFHSPTGVLFTLPSRYYFAIGHPGVFSLARWSLLIHTGFHVPHATRQQFERLTYSGISGSTLIFNSPKHFVAYYALPRLWVPRILVVPEDPATGEPGTESFPPSDSLVLRMLVLRMRFYGRSATPGYRRRPWGDLVVPTGWRRWGWSMDFPSFCRISLKGLKGDSASSLESFSGMFRSSSPLLRKSEPPVQVQDTIITAWTIRHPTRNRNDPIARAELYQLSYIPRAKWSMHEGVRCFFYSFPWRSWAILDLNQRPRP</sequence>
<gene>
    <name evidence="1" type="ORF">V6N11_071015</name>
</gene>
<dbReference type="Proteomes" id="UP001396334">
    <property type="component" value="Unassembled WGS sequence"/>
</dbReference>
<keyword evidence="2" id="KW-1185">Reference proteome</keyword>
<comment type="caution">
    <text evidence="1">The sequence shown here is derived from an EMBL/GenBank/DDBJ whole genome shotgun (WGS) entry which is preliminary data.</text>
</comment>
<dbReference type="EMBL" id="JBBPBN010000609">
    <property type="protein sequence ID" value="KAK8483997.1"/>
    <property type="molecule type" value="Genomic_DNA"/>
</dbReference>
<protein>
    <submittedName>
        <fullName evidence="1">Uncharacterized protein</fullName>
    </submittedName>
</protein>
<accession>A0ABR1ZTF6</accession>
<evidence type="ECO:0000313" key="2">
    <source>
        <dbReference type="Proteomes" id="UP001396334"/>
    </source>
</evidence>
<evidence type="ECO:0000313" key="1">
    <source>
        <dbReference type="EMBL" id="KAK8483997.1"/>
    </source>
</evidence>